<sequence>MIDEVVWAGLEKAKAHKDFESGSWLTFYLAGQPENLRKSFPELKLMNAENLDGEEGGFLYPKIPVELERSDIEEKIMKVCSIADRLGLNNSIIDLDACPEVEQSKFFTLWTAAN</sequence>
<dbReference type="RefSeq" id="WP_053043906.1">
    <property type="nucleotide sequence ID" value="NZ_CP011805.1"/>
</dbReference>
<organism evidence="1 2">
    <name type="scientific">Pelagerythrobacter marensis</name>
    <dbReference type="NCBI Taxonomy" id="543877"/>
    <lineage>
        <taxon>Bacteria</taxon>
        <taxon>Pseudomonadati</taxon>
        <taxon>Pseudomonadota</taxon>
        <taxon>Alphaproteobacteria</taxon>
        <taxon>Sphingomonadales</taxon>
        <taxon>Erythrobacteraceae</taxon>
        <taxon>Pelagerythrobacter</taxon>
    </lineage>
</organism>
<gene>
    <name evidence="1" type="ORF">AM2010_833</name>
</gene>
<reference evidence="1 2" key="1">
    <citation type="submission" date="2015-06" db="EMBL/GenBank/DDBJ databases">
        <authorList>
            <person name="Kim K.M."/>
        </authorList>
    </citation>
    <scope>NUCLEOTIDE SEQUENCE [LARGE SCALE GENOMIC DNA]</scope>
    <source>
        <strain evidence="1 2">KCTC 22370</strain>
    </source>
</reference>
<accession>A0A0G3X8F5</accession>
<name>A0A0G3X8F5_9SPHN</name>
<dbReference type="EMBL" id="CP011805">
    <property type="protein sequence ID" value="AKM06911.1"/>
    <property type="molecule type" value="Genomic_DNA"/>
</dbReference>
<proteinExistence type="predicted"/>
<dbReference type="Proteomes" id="UP000037643">
    <property type="component" value="Chromosome"/>
</dbReference>
<dbReference type="STRING" id="543877.AM2010_833"/>
<dbReference type="AlphaFoldDB" id="A0A0G3X8F5"/>
<dbReference type="OrthoDB" id="9971750at2"/>
<keyword evidence="2" id="KW-1185">Reference proteome</keyword>
<evidence type="ECO:0000313" key="2">
    <source>
        <dbReference type="Proteomes" id="UP000037643"/>
    </source>
</evidence>
<dbReference type="PATRIC" id="fig|543877.4.peg.842"/>
<protein>
    <submittedName>
        <fullName evidence="1">Uncharacterized protein</fullName>
    </submittedName>
</protein>
<evidence type="ECO:0000313" key="1">
    <source>
        <dbReference type="EMBL" id="AKM06911.1"/>
    </source>
</evidence>
<dbReference type="KEGG" id="amx:AM2010_833"/>